<evidence type="ECO:0000313" key="6">
    <source>
        <dbReference type="EMBL" id="QJE98432.1"/>
    </source>
</evidence>
<organism evidence="6 7">
    <name type="scientific">Luteolibacter luteus</name>
    <dbReference type="NCBI Taxonomy" id="2728835"/>
    <lineage>
        <taxon>Bacteria</taxon>
        <taxon>Pseudomonadati</taxon>
        <taxon>Verrucomicrobiota</taxon>
        <taxon>Verrucomicrobiia</taxon>
        <taxon>Verrucomicrobiales</taxon>
        <taxon>Verrucomicrobiaceae</taxon>
        <taxon>Luteolibacter</taxon>
    </lineage>
</organism>
<dbReference type="GO" id="GO:0007154">
    <property type="term" value="P:cell communication"/>
    <property type="evidence" value="ECO:0007669"/>
    <property type="project" value="InterPro"/>
</dbReference>
<keyword evidence="1 4" id="KW-0732">Signal</keyword>
<dbReference type="GO" id="GO:0016020">
    <property type="term" value="C:membrane"/>
    <property type="evidence" value="ECO:0007669"/>
    <property type="project" value="InterPro"/>
</dbReference>
<dbReference type="Gene3D" id="2.60.40.10">
    <property type="entry name" value="Immunoglobulins"/>
    <property type="match status" value="1"/>
</dbReference>
<keyword evidence="7" id="KW-1185">Reference proteome</keyword>
<dbReference type="KEGG" id="luo:HHL09_22470"/>
<name>A0A858RNI8_9BACT</name>
<feature type="domain" description="Calx-beta" evidence="5">
    <location>
        <begin position="844"/>
        <end position="933"/>
    </location>
</feature>
<evidence type="ECO:0000256" key="2">
    <source>
        <dbReference type="ARBA" id="ARBA00022737"/>
    </source>
</evidence>
<dbReference type="RefSeq" id="WP_169456918.1">
    <property type="nucleotide sequence ID" value="NZ_CP051774.1"/>
</dbReference>
<dbReference type="Proteomes" id="UP000501812">
    <property type="component" value="Chromosome"/>
</dbReference>
<proteinExistence type="predicted"/>
<dbReference type="InterPro" id="IPR003644">
    <property type="entry name" value="Calx_beta"/>
</dbReference>
<feature type="chain" id="PRO_5032748207" description="Calx-beta domain-containing protein" evidence="4">
    <location>
        <begin position="23"/>
        <end position="1477"/>
    </location>
</feature>
<dbReference type="SUPFAM" id="SSF141072">
    <property type="entry name" value="CalX-like"/>
    <property type="match status" value="1"/>
</dbReference>
<keyword evidence="3" id="KW-0106">Calcium</keyword>
<dbReference type="SMART" id="SM00237">
    <property type="entry name" value="Calx_beta"/>
    <property type="match status" value="1"/>
</dbReference>
<accession>A0A858RNI8</accession>
<evidence type="ECO:0000256" key="3">
    <source>
        <dbReference type="ARBA" id="ARBA00022837"/>
    </source>
</evidence>
<evidence type="ECO:0000256" key="1">
    <source>
        <dbReference type="ARBA" id="ARBA00022729"/>
    </source>
</evidence>
<feature type="signal peptide" evidence="4">
    <location>
        <begin position="1"/>
        <end position="22"/>
    </location>
</feature>
<sequence>MKKIPSCLSALVVLASPGLSFALEHGNLDVVQLNTTNNGQASPEPAVAVTIKPGATPNFAVRGHNRGDFDMAFSATPAQDCNNGVMITSVTQNGRNNVSGGGPDGITYSTSMAELSANGFFIPVHAASGGAESVDGNPPTLQLNGGGEFNVNLAAAWFPYAEGWLGAHASAGSVNGGPLTADFRSNPLIRLGAGLEFVDNSTSTPAVNGTALVNLTALQSHGVPATSSNGVVLVVGGKNEDNYALSRDNADGTFSLTVKDNGQNGVGSEQDGVAFVYVPTAAAGRGHVKAVGRIQSDGSSEVGGGNFTITKQGVGQWLLTIPDQTDATGTLIISAEGGRPAAGTTPNPNNVDNIVSYEWNQALGGWLIESRDLPTIVPVASTTPTLQPALEDGLTADEDMFSFAFLTTAPAIALTSPVKDAIYPTDPGSQLTLSATNTVATPAEIQQIEFFIDGVSVGTDATAPFEISVPSPLPGQRKVEAVATLNGGAVVSSVLTPILMEAKINPPTISGYSLGIIDGGDPELDPDKTSNPAPAWATVLGTPSPLGFTALGNVSGEPAVKINDNAVPFNSGILLGLDYAGENWLDITTRGSIDNLLIPRNEGGNYALSVKDLAQDASTDPVNRPESGRFTMGFFPYANGWVGAHVNENGTINTDSANLPAGITVTNNAAGTYTISGLPQTGNMLALSTGTTAGADNVSNIGQVGVNWSVINRDNSQNVENGDFAFLYIPQEATGVYSGKIANDGTLTPLNVSMAAVGATVDEVAGTYEIIFGDGTIINPSNTALFVTADYQNGNGGDNVYSYHADGNKFVVFSHDLPGVPGTPQAGGFRFLAAPYAPVAAAGDEVFVKVTDNFAQENTADTTLQFVFTRTGDTTPALTVNYGIGGTATNGADYETLPGAVTFAAGSATATVNVTINTESLYEEDETLIISLLPGTGYTATAFQASATIRNASSLVPVATASFQNGVDNYTGTFSKHIGKNALPDASGNPVYTNTLGSSAASYYLDGYPGHADSADQNAIMRFDNIFGNGPGQIPAGAKVTKAELILTTANGANSRSPGPFVVDRLIVPVTAETTYADLDAGYGFEGVRGSSSGLPVAAFGSMTNQTAQVADVTAIVRYWANELIANPNENPNLGFSIYTGGTADGWEYCAEGNTTVALRPKLVVSYVTSPISIHTYSADRSALLNGAGPTVDGSTLSLAFVDLIADATTEGFMRFPVTFGTAETDIPEDEEIVRAELVLTTGTPLLLEGSTNAHSPGPISVHQVLTDWTVETAFGPAGPVAGTNIGPEVSRVTGMGQTSAAYLDVTAIVQAWRRGAPNYGVNVKPQTTDGWQIFWPGASEPYPGAEPTLRIVTAETTAPSAFQIWAESKGAAGILPTSDNDRDGLTAVVEYALGFDPRKADASPVPIKNGNNVTLQFVKGSAAKSDTAVKYEIAASEDLIEWAPLAEAVDGPDDISVTLPANATKKFFKLVVTYTP</sequence>
<dbReference type="Gene3D" id="2.60.40.2030">
    <property type="match status" value="1"/>
</dbReference>
<dbReference type="EMBL" id="CP051774">
    <property type="protein sequence ID" value="QJE98432.1"/>
    <property type="molecule type" value="Genomic_DNA"/>
</dbReference>
<reference evidence="6 7" key="1">
    <citation type="submission" date="2020-04" db="EMBL/GenBank/DDBJ databases">
        <title>Luteolibacter sp. G-1-1-1 isolated from soil.</title>
        <authorList>
            <person name="Dahal R.H."/>
        </authorList>
    </citation>
    <scope>NUCLEOTIDE SEQUENCE [LARGE SCALE GENOMIC DNA]</scope>
    <source>
        <strain evidence="6 7">G-1-1-1</strain>
    </source>
</reference>
<evidence type="ECO:0000259" key="5">
    <source>
        <dbReference type="SMART" id="SM00237"/>
    </source>
</evidence>
<keyword evidence="2" id="KW-0677">Repeat</keyword>
<protein>
    <recommendedName>
        <fullName evidence="5">Calx-beta domain-containing protein</fullName>
    </recommendedName>
</protein>
<dbReference type="Pfam" id="PF03160">
    <property type="entry name" value="Calx-beta"/>
    <property type="match status" value="1"/>
</dbReference>
<dbReference type="Pfam" id="PF17957">
    <property type="entry name" value="Big_7"/>
    <property type="match status" value="1"/>
</dbReference>
<dbReference type="InterPro" id="IPR013783">
    <property type="entry name" value="Ig-like_fold"/>
</dbReference>
<evidence type="ECO:0000256" key="4">
    <source>
        <dbReference type="SAM" id="SignalP"/>
    </source>
</evidence>
<gene>
    <name evidence="6" type="ORF">HHL09_22470</name>
</gene>
<dbReference type="InterPro" id="IPR038081">
    <property type="entry name" value="CalX-like_sf"/>
</dbReference>
<evidence type="ECO:0000313" key="7">
    <source>
        <dbReference type="Proteomes" id="UP000501812"/>
    </source>
</evidence>